<name>A0A6L2LDU7_TANCI</name>
<comment type="caution">
    <text evidence="1">The sequence shown here is derived from an EMBL/GenBank/DDBJ whole genome shotgun (WGS) entry which is preliminary data.</text>
</comment>
<dbReference type="EMBL" id="BKCJ010004149">
    <property type="protein sequence ID" value="GEU59309.1"/>
    <property type="molecule type" value="Genomic_DNA"/>
</dbReference>
<sequence>MYDFSTIHISIIFLSYKCASVHVHPHHLEINLFHIPKNKNFKQCWNIAIVSTIRTGYFVKWLGLFQAFLTIGTFGNIATKCSFLQLRKIKAVSVGTIKTKRWYHLGTSVKRGWVFSSITSDDAAIGASLLLATLTLLIELQPIAALSY</sequence>
<protein>
    <submittedName>
        <fullName evidence="1">Uncharacterized protein</fullName>
    </submittedName>
</protein>
<dbReference type="AlphaFoldDB" id="A0A6L2LDU7"/>
<gene>
    <name evidence="1" type="ORF">Tci_031287</name>
</gene>
<accession>A0A6L2LDU7</accession>
<reference evidence="1" key="1">
    <citation type="journal article" date="2019" name="Sci. Rep.">
        <title>Draft genome of Tanacetum cinerariifolium, the natural source of mosquito coil.</title>
        <authorList>
            <person name="Yamashiro T."/>
            <person name="Shiraishi A."/>
            <person name="Satake H."/>
            <person name="Nakayama K."/>
        </authorList>
    </citation>
    <scope>NUCLEOTIDE SEQUENCE</scope>
</reference>
<evidence type="ECO:0000313" key="1">
    <source>
        <dbReference type="EMBL" id="GEU59309.1"/>
    </source>
</evidence>
<organism evidence="1">
    <name type="scientific">Tanacetum cinerariifolium</name>
    <name type="common">Dalmatian daisy</name>
    <name type="synonym">Chrysanthemum cinerariifolium</name>
    <dbReference type="NCBI Taxonomy" id="118510"/>
    <lineage>
        <taxon>Eukaryota</taxon>
        <taxon>Viridiplantae</taxon>
        <taxon>Streptophyta</taxon>
        <taxon>Embryophyta</taxon>
        <taxon>Tracheophyta</taxon>
        <taxon>Spermatophyta</taxon>
        <taxon>Magnoliopsida</taxon>
        <taxon>eudicotyledons</taxon>
        <taxon>Gunneridae</taxon>
        <taxon>Pentapetalae</taxon>
        <taxon>asterids</taxon>
        <taxon>campanulids</taxon>
        <taxon>Asterales</taxon>
        <taxon>Asteraceae</taxon>
        <taxon>Asteroideae</taxon>
        <taxon>Anthemideae</taxon>
        <taxon>Anthemidinae</taxon>
        <taxon>Tanacetum</taxon>
    </lineage>
</organism>
<proteinExistence type="predicted"/>